<feature type="compositionally biased region" description="Basic and acidic residues" evidence="1">
    <location>
        <begin position="195"/>
        <end position="208"/>
    </location>
</feature>
<dbReference type="GO" id="GO:0008236">
    <property type="term" value="F:serine-type peptidase activity"/>
    <property type="evidence" value="ECO:0007669"/>
    <property type="project" value="InterPro"/>
</dbReference>
<feature type="domain" description="Peptidase S9 prolyl oligopeptidase catalytic" evidence="3">
    <location>
        <begin position="764"/>
        <end position="939"/>
    </location>
</feature>
<dbReference type="GO" id="GO:0008239">
    <property type="term" value="F:dipeptidyl-peptidase activity"/>
    <property type="evidence" value="ECO:0007669"/>
    <property type="project" value="TreeGrafter"/>
</dbReference>
<dbReference type="Proteomes" id="UP000276603">
    <property type="component" value="Unassembled WGS sequence"/>
</dbReference>
<dbReference type="SUPFAM" id="SSF82171">
    <property type="entry name" value="DPP6 N-terminal domain-like"/>
    <property type="match status" value="1"/>
</dbReference>
<organism evidence="4 5">
    <name type="scientific">Ulvibacterium marinum</name>
    <dbReference type="NCBI Taxonomy" id="2419782"/>
    <lineage>
        <taxon>Bacteria</taxon>
        <taxon>Pseudomonadati</taxon>
        <taxon>Bacteroidota</taxon>
        <taxon>Flavobacteriia</taxon>
        <taxon>Flavobacteriales</taxon>
        <taxon>Flavobacteriaceae</taxon>
        <taxon>Ulvibacterium</taxon>
    </lineage>
</organism>
<dbReference type="SUPFAM" id="SSF53474">
    <property type="entry name" value="alpha/beta-Hydrolases"/>
    <property type="match status" value="1"/>
</dbReference>
<feature type="transmembrane region" description="Helical" evidence="2">
    <location>
        <begin position="43"/>
        <end position="61"/>
    </location>
</feature>
<keyword evidence="2" id="KW-0812">Transmembrane</keyword>
<keyword evidence="5" id="KW-1185">Reference proteome</keyword>
<dbReference type="PANTHER" id="PTHR11731:SF193">
    <property type="entry name" value="DIPEPTIDYL PEPTIDASE 9"/>
    <property type="match status" value="1"/>
</dbReference>
<gene>
    <name evidence="4" type="ORF">D7Z94_05485</name>
</gene>
<evidence type="ECO:0000313" key="4">
    <source>
        <dbReference type="EMBL" id="RKN83281.1"/>
    </source>
</evidence>
<evidence type="ECO:0000256" key="2">
    <source>
        <dbReference type="SAM" id="Phobius"/>
    </source>
</evidence>
<feature type="transmembrane region" description="Helical" evidence="2">
    <location>
        <begin position="17"/>
        <end position="36"/>
    </location>
</feature>
<dbReference type="Pfam" id="PF00326">
    <property type="entry name" value="Peptidase_S9"/>
    <property type="match status" value="1"/>
</dbReference>
<reference evidence="4 5" key="1">
    <citation type="submission" date="2018-10" db="EMBL/GenBank/DDBJ databases">
        <title>Ulvibacterium marinum gen. nov., sp. nov., a novel marine bacterium of the family Flavobacteriaceae, isolated from a culture of the green alga Ulva prolifera.</title>
        <authorList>
            <person name="Zhang Z."/>
        </authorList>
    </citation>
    <scope>NUCLEOTIDE SEQUENCE [LARGE SCALE GENOMIC DNA]</scope>
    <source>
        <strain evidence="4 5">CCMM003</strain>
    </source>
</reference>
<evidence type="ECO:0000256" key="1">
    <source>
        <dbReference type="SAM" id="MobiDB-lite"/>
    </source>
</evidence>
<accession>A0A3B0CE47</accession>
<dbReference type="EMBL" id="RBCJ01000001">
    <property type="protein sequence ID" value="RKN83281.1"/>
    <property type="molecule type" value="Genomic_DNA"/>
</dbReference>
<proteinExistence type="predicted"/>
<sequence>MDDFEFSPFNWFGPDGGQFYITIFPITLIFMGFNFIQMTRRPLALFFVLFPAMLLAQKKVLDHTDLDLWNIIQDEAISPNGNYVLYTLQKGEKDNFLKIKNSKGSLLFEHERAKKGTFTYDSQFALFTIKAWKDSVTAMKSRKVKKENLPKDSLGILNLTNGSLVKIGHVKSYKVPEKWSGYVAYQLEEIKEKKEEKEDSVTRKEEKKKSKPKKPNKKNGYHVVLRNLKTQQEDTLKYVTNFVFAKKGKWFAYATTGKNKEADAGVFVMNLEIGESGKIHSSKKGKYFQLNFSESGKNLGFIVDTDTTKIQVRPNELFLWKDGDTTAEKIIDKSTAPNGYMVSHYGKVSFSKDESKLFFGLATPPILKDTTLTEDEIVNVEVWTYKEPRLYTVQELQLKNDTVQSYQTAIHLKDNTLVQLGNTHYTQTALGDEGNAIYALSGTTLPNELESQWTGRRENDYRVVNSITGETLLQWTKVPSLRLSPKAKYAYGYSRVDSTWFTYSLPKGTYKALTKGRVFYEELNDYPNYPYSYGVAGWTENDEYLILYDRYDLWRFDPETGEATRLTFGREKKTMYRYVALDKEIHHIPTNEPWLLTSFNEMSKDGGYANFDFKKNRLKSLITGPFQYSIPIKALLDDALIYTRQSFQEFPDLRSSDLGFKKEIVLSNANPQQKEYRWGTIELVNWASLDGKELTGMLVKPENFDPNKKYPMLVNFYERSSDGLHRHRHPRAERSSLNYSFYASRGYVIFNPDVHYRIGYPGESAFNCVIPGITSLIEKGFVDKDNIGVQGHSWGGYQIAYLVTKTDIFKAAEAGAPVPNMISAYGGIRWWTGLSRQFQYEHTQSRIGGTPWEYPSRYIENSPIFNIDKINTPLLIMHNDADGHVPWYQGIEFFVSLRRLGKPSWFLNYNGEPHWPLKLQNRKDFNIRMTQFFDHYLKGAPKPNWMEHGVPPMEKGIHLGYELIQGTEGN</sequence>
<dbReference type="AlphaFoldDB" id="A0A3B0CE47"/>
<dbReference type="InterPro" id="IPR029058">
    <property type="entry name" value="AB_hydrolase_fold"/>
</dbReference>
<feature type="compositionally biased region" description="Basic residues" evidence="1">
    <location>
        <begin position="209"/>
        <end position="220"/>
    </location>
</feature>
<protein>
    <submittedName>
        <fullName evidence="4">S9 family peptidase</fullName>
    </submittedName>
</protein>
<dbReference type="InterPro" id="IPR050278">
    <property type="entry name" value="Serine_Prot_S9B/DPPIV"/>
</dbReference>
<evidence type="ECO:0000259" key="3">
    <source>
        <dbReference type="Pfam" id="PF00326"/>
    </source>
</evidence>
<dbReference type="GO" id="GO:0006508">
    <property type="term" value="P:proteolysis"/>
    <property type="evidence" value="ECO:0007669"/>
    <property type="project" value="InterPro"/>
</dbReference>
<dbReference type="Gene3D" id="3.40.50.1820">
    <property type="entry name" value="alpha/beta hydrolase"/>
    <property type="match status" value="1"/>
</dbReference>
<keyword evidence="2" id="KW-0472">Membrane</keyword>
<feature type="region of interest" description="Disordered" evidence="1">
    <location>
        <begin position="195"/>
        <end position="220"/>
    </location>
</feature>
<name>A0A3B0CE47_9FLAO</name>
<comment type="caution">
    <text evidence="4">The sequence shown here is derived from an EMBL/GenBank/DDBJ whole genome shotgun (WGS) entry which is preliminary data.</text>
</comment>
<dbReference type="InterPro" id="IPR001375">
    <property type="entry name" value="Peptidase_S9_cat"/>
</dbReference>
<keyword evidence="2" id="KW-1133">Transmembrane helix</keyword>
<dbReference type="PANTHER" id="PTHR11731">
    <property type="entry name" value="PROTEASE FAMILY S9B,C DIPEPTIDYL-PEPTIDASE IV-RELATED"/>
    <property type="match status" value="1"/>
</dbReference>
<evidence type="ECO:0000313" key="5">
    <source>
        <dbReference type="Proteomes" id="UP000276603"/>
    </source>
</evidence>